<evidence type="ECO:0000313" key="2">
    <source>
        <dbReference type="Proteomes" id="UP000257323"/>
    </source>
</evidence>
<accession>A0A3E2BQU8</accession>
<reference evidence="1 2" key="1">
    <citation type="submission" date="2018-08" db="EMBL/GenBank/DDBJ databases">
        <title>Genome analysis of the thermophilic bacterium of the candidate phylum Aminicenantes from deep subsurface aquifer revealed its physiology and ecological role.</title>
        <authorList>
            <person name="Kadnikov V.V."/>
            <person name="Mardanov A.V."/>
            <person name="Beletsky A.V."/>
            <person name="Karnachuk O.V."/>
            <person name="Ravin N.V."/>
        </authorList>
    </citation>
    <scope>NUCLEOTIDE SEQUENCE [LARGE SCALE GENOMIC DNA]</scope>
    <source>
        <strain evidence="1">BY38</strain>
    </source>
</reference>
<protein>
    <submittedName>
        <fullName evidence="1">Uncharacterized protein</fullName>
    </submittedName>
</protein>
<dbReference type="Pfam" id="PF06980">
    <property type="entry name" value="DUF1302"/>
    <property type="match status" value="1"/>
</dbReference>
<gene>
    <name evidence="1" type="ORF">OP8BY_1041</name>
</gene>
<evidence type="ECO:0000313" key="1">
    <source>
        <dbReference type="EMBL" id="RFT17099.1"/>
    </source>
</evidence>
<dbReference type="EMBL" id="QUAH01000001">
    <property type="protein sequence ID" value="RFT17099.1"/>
    <property type="molecule type" value="Genomic_DNA"/>
</dbReference>
<name>A0A3E2BQU8_9BACT</name>
<proteinExistence type="predicted"/>
<dbReference type="Proteomes" id="UP000257323">
    <property type="component" value="Unassembled WGS sequence"/>
</dbReference>
<dbReference type="AlphaFoldDB" id="A0A3E2BQU8"/>
<dbReference type="SUPFAM" id="SSF56935">
    <property type="entry name" value="Porins"/>
    <property type="match status" value="1"/>
</dbReference>
<organism evidence="1 2">
    <name type="scientific">Candidatus Saccharicenans subterraneus</name>
    <dbReference type="NCBI Taxonomy" id="2508984"/>
    <lineage>
        <taxon>Bacteria</taxon>
        <taxon>Candidatus Aminicenantota</taxon>
        <taxon>Candidatus Aminicenantia</taxon>
        <taxon>Candidatus Aminicenantales</taxon>
        <taxon>Candidatus Saccharicenantaceae</taxon>
        <taxon>Candidatus Saccharicenans</taxon>
    </lineage>
</organism>
<dbReference type="InterPro" id="IPR010727">
    <property type="entry name" value="DUF1302"/>
</dbReference>
<sequence length="513" mass="57613">MKTSKNSEIKKTEPGRVRRIIRAVLKISEQPDRRVLSAVLVFCLLLLPASAAHAQTAFDFSGMVKLFLSVYASSNQAGPYFFHDSGDFAFKRLEGRFRLKAQISDNVSACIRLDAFSSPDAVFSGQSFPEAGILASPGKTEPFELSLYEAYIRVNHFLLKNLDLTVGKQRIQWGTADKLNIIDNLNPVDFANFLTFDPDYYLERRPQTAFNLEFYPWKNSKLQLVWLLGRQYSPLPAGFEDMLRANLTALPSPEINLATETSSLRNTNFGARLSTTLFNVDLGLSYYNGNYTLPYIQGVEISSPFQPAPTQVYFRYPKKQVLGLDLAGEIKSVGFWAELARVQPQKILGWLDTYLLIGGELFPLNAVFPLLDSYYWQWVVGADYTFSVADGLYVNFQYLHGLFDEASFSGLAESYFGLRKGMWFGQVQDYLAGRAELRMLKGDLKAGLNTIFSPSSGEFSRSSAIFYPTLEYRVHDAVSVQAGAILATGDGSRSKFGNFSRDRVVYLLTKLSF</sequence>
<comment type="caution">
    <text evidence="1">The sequence shown here is derived from an EMBL/GenBank/DDBJ whole genome shotgun (WGS) entry which is preliminary data.</text>
</comment>